<dbReference type="EMBL" id="MU004481">
    <property type="protein sequence ID" value="KAF2649731.1"/>
    <property type="molecule type" value="Genomic_DNA"/>
</dbReference>
<evidence type="ECO:0000313" key="10">
    <source>
        <dbReference type="EMBL" id="KAF2649731.1"/>
    </source>
</evidence>
<evidence type="ECO:0000256" key="3">
    <source>
        <dbReference type="ARBA" id="ARBA00022490"/>
    </source>
</evidence>
<dbReference type="InterPro" id="IPR013874">
    <property type="entry name" value="Cdc37_Hsp90-bd"/>
</dbReference>
<reference evidence="10" key="1">
    <citation type="journal article" date="2020" name="Stud. Mycol.">
        <title>101 Dothideomycetes genomes: a test case for predicting lifestyles and emergence of pathogens.</title>
        <authorList>
            <person name="Haridas S."/>
            <person name="Albert R."/>
            <person name="Binder M."/>
            <person name="Bloem J."/>
            <person name="Labutti K."/>
            <person name="Salamov A."/>
            <person name="Andreopoulos B."/>
            <person name="Baker S."/>
            <person name="Barry K."/>
            <person name="Bills G."/>
            <person name="Bluhm B."/>
            <person name="Cannon C."/>
            <person name="Castanera R."/>
            <person name="Culley D."/>
            <person name="Daum C."/>
            <person name="Ezra D."/>
            <person name="Gonzalez J."/>
            <person name="Henrissat B."/>
            <person name="Kuo A."/>
            <person name="Liang C."/>
            <person name="Lipzen A."/>
            <person name="Lutzoni F."/>
            <person name="Magnuson J."/>
            <person name="Mondo S."/>
            <person name="Nolan M."/>
            <person name="Ohm R."/>
            <person name="Pangilinan J."/>
            <person name="Park H.-J."/>
            <person name="Ramirez L."/>
            <person name="Alfaro M."/>
            <person name="Sun H."/>
            <person name="Tritt A."/>
            <person name="Yoshinaga Y."/>
            <person name="Zwiers L.-H."/>
            <person name="Turgeon B."/>
            <person name="Goodwin S."/>
            <person name="Spatafora J."/>
            <person name="Crous P."/>
            <person name="Grigoriev I."/>
        </authorList>
    </citation>
    <scope>NUCLEOTIDE SEQUENCE</scope>
    <source>
        <strain evidence="10">CBS 122681</strain>
    </source>
</reference>
<dbReference type="SMART" id="SM01069">
    <property type="entry name" value="CDC37_C"/>
    <property type="match status" value="1"/>
</dbReference>
<evidence type="ECO:0000256" key="6">
    <source>
        <dbReference type="SAM" id="MobiDB-lite"/>
    </source>
</evidence>
<evidence type="ECO:0000256" key="1">
    <source>
        <dbReference type="ARBA" id="ARBA00004496"/>
    </source>
</evidence>
<keyword evidence="11" id="KW-1185">Reference proteome</keyword>
<comment type="similarity">
    <text evidence="2">Belongs to the CDC37 family.</text>
</comment>
<evidence type="ECO:0000256" key="2">
    <source>
        <dbReference type="ARBA" id="ARBA00006222"/>
    </source>
</evidence>
<dbReference type="GO" id="GO:0050821">
    <property type="term" value="P:protein stabilization"/>
    <property type="evidence" value="ECO:0007669"/>
    <property type="project" value="TreeGrafter"/>
</dbReference>
<dbReference type="InterPro" id="IPR013855">
    <property type="entry name" value="Cdc37_N_dom"/>
</dbReference>
<dbReference type="GO" id="GO:0006457">
    <property type="term" value="P:protein folding"/>
    <property type="evidence" value="ECO:0007669"/>
    <property type="project" value="TreeGrafter"/>
</dbReference>
<dbReference type="SMART" id="SM01070">
    <property type="entry name" value="CDC37_M"/>
    <property type="match status" value="1"/>
</dbReference>
<keyword evidence="4" id="KW-0143">Chaperone</keyword>
<dbReference type="GO" id="GO:0031072">
    <property type="term" value="F:heat shock protein binding"/>
    <property type="evidence" value="ECO:0007669"/>
    <property type="project" value="TreeGrafter"/>
</dbReference>
<evidence type="ECO:0000259" key="8">
    <source>
        <dbReference type="SMART" id="SM01070"/>
    </source>
</evidence>
<evidence type="ECO:0000259" key="7">
    <source>
        <dbReference type="SMART" id="SM01069"/>
    </source>
</evidence>
<keyword evidence="3" id="KW-0963">Cytoplasm</keyword>
<evidence type="ECO:0000256" key="5">
    <source>
        <dbReference type="ARBA" id="ARBA00031396"/>
    </source>
</evidence>
<feature type="region of interest" description="Disordered" evidence="6">
    <location>
        <begin position="190"/>
        <end position="251"/>
    </location>
</feature>
<accession>A0A6A6SRW3</accession>
<dbReference type="PANTHER" id="PTHR12800:SF4">
    <property type="entry name" value="HSP90 CO-CHAPERONE CDC37"/>
    <property type="match status" value="1"/>
</dbReference>
<dbReference type="Gene3D" id="1.20.58.610">
    <property type="entry name" value="Cdc37, Hsp90 binding domain"/>
    <property type="match status" value="1"/>
</dbReference>
<dbReference type="SUPFAM" id="SSF101391">
    <property type="entry name" value="Hsp90 co-chaperone CDC37"/>
    <property type="match status" value="1"/>
</dbReference>
<proteinExistence type="inferred from homology"/>
<dbReference type="AlphaFoldDB" id="A0A6A6SRW3"/>
<protein>
    <recommendedName>
        <fullName evidence="5">Hsp90 chaperone protein kinase-targeting subunit</fullName>
    </recommendedName>
</protein>
<dbReference type="Pfam" id="PF08565">
    <property type="entry name" value="CDC37_M"/>
    <property type="match status" value="1"/>
</dbReference>
<dbReference type="InterPro" id="IPR013873">
    <property type="entry name" value="Cdc37_C"/>
</dbReference>
<dbReference type="SMART" id="SM01071">
    <property type="entry name" value="CDC37_N"/>
    <property type="match status" value="1"/>
</dbReference>
<organism evidence="10 11">
    <name type="scientific">Lophiostoma macrostomum CBS 122681</name>
    <dbReference type="NCBI Taxonomy" id="1314788"/>
    <lineage>
        <taxon>Eukaryota</taxon>
        <taxon>Fungi</taxon>
        <taxon>Dikarya</taxon>
        <taxon>Ascomycota</taxon>
        <taxon>Pezizomycotina</taxon>
        <taxon>Dothideomycetes</taxon>
        <taxon>Pleosporomycetidae</taxon>
        <taxon>Pleosporales</taxon>
        <taxon>Lophiostomataceae</taxon>
        <taxon>Lophiostoma</taxon>
    </lineage>
</organism>
<name>A0A6A6SRW3_9PLEO</name>
<feature type="domain" description="Cdc37 Hsp90 binding" evidence="8">
    <location>
        <begin position="204"/>
        <end position="379"/>
    </location>
</feature>
<evidence type="ECO:0000259" key="9">
    <source>
        <dbReference type="SMART" id="SM01071"/>
    </source>
</evidence>
<dbReference type="GO" id="GO:0019901">
    <property type="term" value="F:protein kinase binding"/>
    <property type="evidence" value="ECO:0007669"/>
    <property type="project" value="InterPro"/>
</dbReference>
<dbReference type="Pfam" id="PF08564">
    <property type="entry name" value="CDC37_C"/>
    <property type="match status" value="1"/>
</dbReference>
<dbReference type="GO" id="GO:0051082">
    <property type="term" value="F:unfolded protein binding"/>
    <property type="evidence" value="ECO:0007669"/>
    <property type="project" value="TreeGrafter"/>
</dbReference>
<dbReference type="GO" id="GO:0005737">
    <property type="term" value="C:cytoplasm"/>
    <property type="evidence" value="ECO:0007669"/>
    <property type="project" value="UniProtKB-SubCell"/>
</dbReference>
<feature type="compositionally biased region" description="Polar residues" evidence="6">
    <location>
        <begin position="227"/>
        <end position="238"/>
    </location>
</feature>
<dbReference type="OrthoDB" id="440202at2759"/>
<comment type="subcellular location">
    <subcellularLocation>
        <location evidence="1">Cytoplasm</location>
    </subcellularLocation>
</comment>
<feature type="domain" description="Cdc37 C-terminal" evidence="7">
    <location>
        <begin position="396"/>
        <end position="499"/>
    </location>
</feature>
<feature type="domain" description="Cdc37 N-terminal" evidence="9">
    <location>
        <begin position="2"/>
        <end position="193"/>
    </location>
</feature>
<gene>
    <name evidence="10" type="ORF">K491DRAFT_668445</name>
</gene>
<dbReference type="PANTHER" id="PTHR12800">
    <property type="entry name" value="CDC37-RELATED"/>
    <property type="match status" value="1"/>
</dbReference>
<dbReference type="GO" id="GO:0051087">
    <property type="term" value="F:protein-folding chaperone binding"/>
    <property type="evidence" value="ECO:0007669"/>
    <property type="project" value="TreeGrafter"/>
</dbReference>
<feature type="compositionally biased region" description="Acidic residues" evidence="6">
    <location>
        <begin position="241"/>
        <end position="251"/>
    </location>
</feature>
<dbReference type="Proteomes" id="UP000799324">
    <property type="component" value="Unassembled WGS sequence"/>
</dbReference>
<feature type="region of interest" description="Disordered" evidence="6">
    <location>
        <begin position="400"/>
        <end position="421"/>
    </location>
</feature>
<dbReference type="Pfam" id="PF03234">
    <property type="entry name" value="CDC37_N"/>
    <property type="match status" value="1"/>
</dbReference>
<dbReference type="InterPro" id="IPR038189">
    <property type="entry name" value="Cdc37_Hsp90-bd_sf"/>
</dbReference>
<evidence type="ECO:0000313" key="11">
    <source>
        <dbReference type="Proteomes" id="UP000799324"/>
    </source>
</evidence>
<feature type="compositionally biased region" description="Low complexity" evidence="6">
    <location>
        <begin position="200"/>
        <end position="217"/>
    </location>
</feature>
<evidence type="ECO:0000256" key="4">
    <source>
        <dbReference type="ARBA" id="ARBA00023186"/>
    </source>
</evidence>
<sequence length="500" mass="55293">MVVDYSKWDALELSDDSDIEVHPNVDKKSFIRAKQAQIHQERDRRRHQIKTLKYERIINDGLSERMGRLLTALKSHKAEESTNSDALVFQSMMESMAEAGEDRPPPPPEGVHEHIKEKPTYPQMMASLIDEVKKEVDASDASDRLSAFISGIESHKGRVDGLQKELLAKLAELEAEDKRHITSDDIHEGFNYSNVRQSDPALSNPTPASTSSTPSSAVELLNPSRPTPTRTDTGQSSGADADIEDGPAIDDDSVEASALGKSFAKIPSSDYTSLLQYLLAHPQILHEKETDGLLVEAFNAALDTKPKHAKQCVHAALLIQYCRQLGGREGVQLFFKRITNKEHQAHRLFFDDVDSTYRRITTRAAEILREREANPQGEGEGVEQIQLHAVDPNTTINIVVPPPSGSPSASEDPEQAQAEQASRALFETFPPGLQRALESGKLDEVNKVLAKMSVEEAEEIVEKLGQGGMLSLERGVIDATTEEGRRAMEQIEREGKMPAQ</sequence>
<dbReference type="InterPro" id="IPR004918">
    <property type="entry name" value="Cdc37"/>
</dbReference>
<dbReference type="FunFam" id="1.20.58.610:FF:000002">
    <property type="entry name" value="Hsp90 co-chaperone Cdc37, putative"/>
    <property type="match status" value="1"/>
</dbReference>